<name>A0A5B8XRC1_9DELT</name>
<evidence type="ECO:0000313" key="1">
    <source>
        <dbReference type="EMBL" id="QED27841.1"/>
    </source>
</evidence>
<dbReference type="PROSITE" id="PS51257">
    <property type="entry name" value="PROKAR_LIPOPROTEIN"/>
    <property type="match status" value="1"/>
</dbReference>
<organism evidence="1 2">
    <name type="scientific">Microvenator marinus</name>
    <dbReference type="NCBI Taxonomy" id="2600177"/>
    <lineage>
        <taxon>Bacteria</taxon>
        <taxon>Deltaproteobacteria</taxon>
        <taxon>Bradymonadales</taxon>
        <taxon>Microvenatoraceae</taxon>
        <taxon>Microvenator</taxon>
    </lineage>
</organism>
<dbReference type="Proteomes" id="UP000321595">
    <property type="component" value="Chromosome"/>
</dbReference>
<dbReference type="KEGG" id="bbae:FRD01_11460"/>
<dbReference type="EMBL" id="CP042467">
    <property type="protein sequence ID" value="QED27841.1"/>
    <property type="molecule type" value="Genomic_DNA"/>
</dbReference>
<gene>
    <name evidence="1" type="ORF">FRD01_11460</name>
</gene>
<reference evidence="1 2" key="1">
    <citation type="submission" date="2019-08" db="EMBL/GenBank/DDBJ databases">
        <authorList>
            <person name="Liang Q."/>
        </authorList>
    </citation>
    <scope>NUCLEOTIDE SEQUENCE [LARGE SCALE GENOMIC DNA]</scope>
    <source>
        <strain evidence="1 2">V1718</strain>
    </source>
</reference>
<accession>A0A5B8XRC1</accession>
<evidence type="ECO:0000313" key="2">
    <source>
        <dbReference type="Proteomes" id="UP000321595"/>
    </source>
</evidence>
<sequence>MRYLTLVGILFVVGCSDNVQSNEWEFQETTFDWHMDWPMTFQSEEPEMMELIGPTCFFVLGHPHPDFASNCEEWGDCDEYWAMCDSYVWRDSLSALEENQVDYSVSTRPPRFLENPVGVRHTPRSTRQPWESCSDAPCAQGFECSDNLKCVPAGLTTCERICDRHSSCYGELEDCEVQCAKMFQGPCDAETCPVSEKSRESYLDTLEHTECEEIREWDAFRLPYAYEVGTEVILEVRAVEGCAREDQVTLQQREAWLTYVSTDEARSLYNECAELNVCDEKMSCLRERGLVE</sequence>
<proteinExistence type="predicted"/>
<protein>
    <submittedName>
        <fullName evidence="1">Uncharacterized protein</fullName>
    </submittedName>
</protein>
<dbReference type="RefSeq" id="WP_146959734.1">
    <property type="nucleotide sequence ID" value="NZ_CP042467.1"/>
</dbReference>
<keyword evidence="2" id="KW-1185">Reference proteome</keyword>
<dbReference type="AlphaFoldDB" id="A0A5B8XRC1"/>